<dbReference type="AlphaFoldDB" id="A0A7J7P3V9"/>
<dbReference type="Gene3D" id="1.25.40.10">
    <property type="entry name" value="Tetratricopeptide repeat domain"/>
    <property type="match status" value="1"/>
</dbReference>
<dbReference type="PANTHER" id="PTHR47926:SF434">
    <property type="entry name" value="PENTATRICOPEPTIDE REPEAT SUPERFAMILY PROTEIN"/>
    <property type="match status" value="1"/>
</dbReference>
<comment type="caution">
    <text evidence="1">The sequence shown here is derived from an EMBL/GenBank/DDBJ whole genome shotgun (WGS) entry which is preliminary data.</text>
</comment>
<organism evidence="1 2">
    <name type="scientific">Kingdonia uniflora</name>
    <dbReference type="NCBI Taxonomy" id="39325"/>
    <lineage>
        <taxon>Eukaryota</taxon>
        <taxon>Viridiplantae</taxon>
        <taxon>Streptophyta</taxon>
        <taxon>Embryophyta</taxon>
        <taxon>Tracheophyta</taxon>
        <taxon>Spermatophyta</taxon>
        <taxon>Magnoliopsida</taxon>
        <taxon>Ranunculales</taxon>
        <taxon>Circaeasteraceae</taxon>
        <taxon>Kingdonia</taxon>
    </lineage>
</organism>
<proteinExistence type="predicted"/>
<dbReference type="InterPro" id="IPR046960">
    <property type="entry name" value="PPR_At4g14850-like_plant"/>
</dbReference>
<dbReference type="GO" id="GO:0009451">
    <property type="term" value="P:RNA modification"/>
    <property type="evidence" value="ECO:0007669"/>
    <property type="project" value="InterPro"/>
</dbReference>
<accession>A0A7J7P3V9</accession>
<dbReference type="InterPro" id="IPR011990">
    <property type="entry name" value="TPR-like_helical_dom_sf"/>
</dbReference>
<sequence length="102" mass="11630">MRRDHKIKPRPMHHACMIELLGREGLLDEALVLIRDAPFRPSENMWAALLTACRVRNNLELGKFAAEKLSNYIVLVNIYNSSGKFKDAVTTYRAPAKSTRAF</sequence>
<dbReference type="GO" id="GO:0003723">
    <property type="term" value="F:RNA binding"/>
    <property type="evidence" value="ECO:0007669"/>
    <property type="project" value="InterPro"/>
</dbReference>
<dbReference type="EMBL" id="JACGCM010000309">
    <property type="protein sequence ID" value="KAF6173942.1"/>
    <property type="molecule type" value="Genomic_DNA"/>
</dbReference>
<name>A0A7J7P3V9_9MAGN</name>
<reference evidence="1 2" key="1">
    <citation type="journal article" date="2020" name="IScience">
        <title>Genome Sequencing of the Endangered Kingdonia uniflora (Circaeasteraceae, Ranunculales) Reveals Potential Mechanisms of Evolutionary Specialization.</title>
        <authorList>
            <person name="Sun Y."/>
            <person name="Deng T."/>
            <person name="Zhang A."/>
            <person name="Moore M.J."/>
            <person name="Landis J.B."/>
            <person name="Lin N."/>
            <person name="Zhang H."/>
            <person name="Zhang X."/>
            <person name="Huang J."/>
            <person name="Zhang X."/>
            <person name="Sun H."/>
            <person name="Wang H."/>
        </authorList>
    </citation>
    <scope>NUCLEOTIDE SEQUENCE [LARGE SCALE GENOMIC DNA]</scope>
    <source>
        <strain evidence="1">TB1705</strain>
        <tissue evidence="1">Leaf</tissue>
    </source>
</reference>
<protein>
    <recommendedName>
        <fullName evidence="3">Pentatricopeptide repeat-containing protein</fullName>
    </recommendedName>
</protein>
<dbReference type="Proteomes" id="UP000541444">
    <property type="component" value="Unassembled WGS sequence"/>
</dbReference>
<evidence type="ECO:0000313" key="2">
    <source>
        <dbReference type="Proteomes" id="UP000541444"/>
    </source>
</evidence>
<dbReference type="PANTHER" id="PTHR47926">
    <property type="entry name" value="PENTATRICOPEPTIDE REPEAT-CONTAINING PROTEIN"/>
    <property type="match status" value="1"/>
</dbReference>
<evidence type="ECO:0000313" key="1">
    <source>
        <dbReference type="EMBL" id="KAF6173942.1"/>
    </source>
</evidence>
<dbReference type="OrthoDB" id="185373at2759"/>
<evidence type="ECO:0008006" key="3">
    <source>
        <dbReference type="Google" id="ProtNLM"/>
    </source>
</evidence>
<gene>
    <name evidence="1" type="ORF">GIB67_039893</name>
</gene>
<keyword evidence="2" id="KW-1185">Reference proteome</keyword>